<dbReference type="AlphaFoldDB" id="A0A0C3JQ90"/>
<gene>
    <name evidence="1" type="ORF">M404DRAFT_1004381</name>
</gene>
<organism evidence="1 2">
    <name type="scientific">Pisolithus tinctorius Marx 270</name>
    <dbReference type="NCBI Taxonomy" id="870435"/>
    <lineage>
        <taxon>Eukaryota</taxon>
        <taxon>Fungi</taxon>
        <taxon>Dikarya</taxon>
        <taxon>Basidiomycota</taxon>
        <taxon>Agaricomycotina</taxon>
        <taxon>Agaricomycetes</taxon>
        <taxon>Agaricomycetidae</taxon>
        <taxon>Boletales</taxon>
        <taxon>Sclerodermatineae</taxon>
        <taxon>Pisolithaceae</taxon>
        <taxon>Pisolithus</taxon>
    </lineage>
</organism>
<name>A0A0C3JQ90_PISTI</name>
<dbReference type="Proteomes" id="UP000054217">
    <property type="component" value="Unassembled WGS sequence"/>
</dbReference>
<accession>A0A0C3JQ90</accession>
<dbReference type="HOGENOM" id="CLU_2172092_0_0_1"/>
<reference evidence="2" key="2">
    <citation type="submission" date="2015-01" db="EMBL/GenBank/DDBJ databases">
        <title>Evolutionary Origins and Diversification of the Mycorrhizal Mutualists.</title>
        <authorList>
            <consortium name="DOE Joint Genome Institute"/>
            <consortium name="Mycorrhizal Genomics Consortium"/>
            <person name="Kohler A."/>
            <person name="Kuo A."/>
            <person name="Nagy L.G."/>
            <person name="Floudas D."/>
            <person name="Copeland A."/>
            <person name="Barry K.W."/>
            <person name="Cichocki N."/>
            <person name="Veneault-Fourrey C."/>
            <person name="LaButti K."/>
            <person name="Lindquist E.A."/>
            <person name="Lipzen A."/>
            <person name="Lundell T."/>
            <person name="Morin E."/>
            <person name="Murat C."/>
            <person name="Riley R."/>
            <person name="Ohm R."/>
            <person name="Sun H."/>
            <person name="Tunlid A."/>
            <person name="Henrissat B."/>
            <person name="Grigoriev I.V."/>
            <person name="Hibbett D.S."/>
            <person name="Martin F."/>
        </authorList>
    </citation>
    <scope>NUCLEOTIDE SEQUENCE [LARGE SCALE GENOMIC DNA]</scope>
    <source>
        <strain evidence="2">Marx 270</strain>
    </source>
</reference>
<reference evidence="1 2" key="1">
    <citation type="submission" date="2014-04" db="EMBL/GenBank/DDBJ databases">
        <authorList>
            <consortium name="DOE Joint Genome Institute"/>
            <person name="Kuo A."/>
            <person name="Kohler A."/>
            <person name="Costa M.D."/>
            <person name="Nagy L.G."/>
            <person name="Floudas D."/>
            <person name="Copeland A."/>
            <person name="Barry K.W."/>
            <person name="Cichocki N."/>
            <person name="Veneault-Fourrey C."/>
            <person name="LaButti K."/>
            <person name="Lindquist E.A."/>
            <person name="Lipzen A."/>
            <person name="Lundell T."/>
            <person name="Morin E."/>
            <person name="Murat C."/>
            <person name="Sun H."/>
            <person name="Tunlid A."/>
            <person name="Henrissat B."/>
            <person name="Grigoriev I.V."/>
            <person name="Hibbett D.S."/>
            <person name="Martin F."/>
            <person name="Nordberg H.P."/>
            <person name="Cantor M.N."/>
            <person name="Hua S.X."/>
        </authorList>
    </citation>
    <scope>NUCLEOTIDE SEQUENCE [LARGE SCALE GENOMIC DNA]</scope>
    <source>
        <strain evidence="1 2">Marx 270</strain>
    </source>
</reference>
<protein>
    <submittedName>
        <fullName evidence="1">Uncharacterized protein</fullName>
    </submittedName>
</protein>
<proteinExistence type="predicted"/>
<keyword evidence="2" id="KW-1185">Reference proteome</keyword>
<sequence>MSFLVYQDPFIVPVILRPLDYFRNLNLCASDPCTQSPQSPPWVLPRDVSTLPGPSLYHVMSKGPETRYTHNRAKPRIIRRTISRVGSLRRDRSFEHSEGNDGAIWLVRRR</sequence>
<dbReference type="InParanoid" id="A0A0C3JQ90"/>
<evidence type="ECO:0000313" key="1">
    <source>
        <dbReference type="EMBL" id="KIN99671.1"/>
    </source>
</evidence>
<evidence type="ECO:0000313" key="2">
    <source>
        <dbReference type="Proteomes" id="UP000054217"/>
    </source>
</evidence>
<dbReference type="EMBL" id="KN832002">
    <property type="protein sequence ID" value="KIN99671.1"/>
    <property type="molecule type" value="Genomic_DNA"/>
</dbReference>